<dbReference type="InterPro" id="IPR051044">
    <property type="entry name" value="MAG_DAG_Lipase"/>
</dbReference>
<evidence type="ECO:0000259" key="1">
    <source>
        <dbReference type="Pfam" id="PF12146"/>
    </source>
</evidence>
<sequence>MLACYDTVLARGSRWLVSLVLLLMSMSCASFKKGSPSLSMEDKTWSSFDGKQMPWTLAAGVPDSEEKMKAVVITIHGLSGAASDFWMLDEEWPKLGVAVYGLQLRGQGNDPEVKKRGHVASSRLWQRDLLAFHRLVRKRHPGKPVVWYAESLGTLIALHTVTDLMEDEDRERDRELPAGIIMSAPAAGLRMQASQLRLRIIHTLVQMFPWVRVSLTQMAGLDEKQIQVTADSTHGGQMAVTPHHVSKFSLRLLGEVDEMMKSSRKAARELRMPVLVLASPHDVIADEGQVQEFFESIGSKDKEIRWYRESYHLLLHDREREQVMKDATDWLNRQVR</sequence>
<dbReference type="OrthoDB" id="9806902at2"/>
<accession>A0A5R8K7I4</accession>
<reference evidence="2 3" key="1">
    <citation type="submission" date="2019-05" db="EMBL/GenBank/DDBJ databases">
        <title>Verrucobacter flavum gen. nov., sp. nov. a new member of the family Verrucomicrobiaceae.</title>
        <authorList>
            <person name="Szuroczki S."/>
            <person name="Abbaszade G."/>
            <person name="Szabo A."/>
            <person name="Felfoldi T."/>
            <person name="Schumann P."/>
            <person name="Boka K."/>
            <person name="Keki Z."/>
            <person name="Toumi M."/>
            <person name="Toth E."/>
        </authorList>
    </citation>
    <scope>NUCLEOTIDE SEQUENCE [LARGE SCALE GENOMIC DNA]</scope>
    <source>
        <strain evidence="2 3">MG-N-17</strain>
    </source>
</reference>
<dbReference type="Proteomes" id="UP000306196">
    <property type="component" value="Unassembled WGS sequence"/>
</dbReference>
<keyword evidence="3" id="KW-1185">Reference proteome</keyword>
<proteinExistence type="predicted"/>
<name>A0A5R8K7I4_9BACT</name>
<dbReference type="AlphaFoldDB" id="A0A5R8K7I4"/>
<protein>
    <submittedName>
        <fullName evidence="2">Lysophospholipase</fullName>
    </submittedName>
</protein>
<organism evidence="2 3">
    <name type="scientific">Phragmitibacter flavus</name>
    <dbReference type="NCBI Taxonomy" id="2576071"/>
    <lineage>
        <taxon>Bacteria</taxon>
        <taxon>Pseudomonadati</taxon>
        <taxon>Verrucomicrobiota</taxon>
        <taxon>Verrucomicrobiia</taxon>
        <taxon>Verrucomicrobiales</taxon>
        <taxon>Verrucomicrobiaceae</taxon>
        <taxon>Phragmitibacter</taxon>
    </lineage>
</organism>
<dbReference type="InterPro" id="IPR029058">
    <property type="entry name" value="AB_hydrolase_fold"/>
</dbReference>
<dbReference type="Pfam" id="PF12146">
    <property type="entry name" value="Hydrolase_4"/>
    <property type="match status" value="1"/>
</dbReference>
<feature type="domain" description="Serine aminopeptidase S33" evidence="1">
    <location>
        <begin position="67"/>
        <end position="319"/>
    </location>
</feature>
<comment type="caution">
    <text evidence="2">The sequence shown here is derived from an EMBL/GenBank/DDBJ whole genome shotgun (WGS) entry which is preliminary data.</text>
</comment>
<evidence type="ECO:0000313" key="2">
    <source>
        <dbReference type="EMBL" id="TLD68313.1"/>
    </source>
</evidence>
<dbReference type="EMBL" id="VAUV01000027">
    <property type="protein sequence ID" value="TLD68313.1"/>
    <property type="molecule type" value="Genomic_DNA"/>
</dbReference>
<gene>
    <name evidence="2" type="ORF">FEM03_23195</name>
</gene>
<dbReference type="InterPro" id="IPR022742">
    <property type="entry name" value="Hydrolase_4"/>
</dbReference>
<dbReference type="PANTHER" id="PTHR11614">
    <property type="entry name" value="PHOSPHOLIPASE-RELATED"/>
    <property type="match status" value="1"/>
</dbReference>
<dbReference type="Gene3D" id="3.40.50.1820">
    <property type="entry name" value="alpha/beta hydrolase"/>
    <property type="match status" value="1"/>
</dbReference>
<dbReference type="SUPFAM" id="SSF53474">
    <property type="entry name" value="alpha/beta-Hydrolases"/>
    <property type="match status" value="1"/>
</dbReference>
<evidence type="ECO:0000313" key="3">
    <source>
        <dbReference type="Proteomes" id="UP000306196"/>
    </source>
</evidence>